<organism evidence="2 3">
    <name type="scientific">Kribbella aluminosa</name>
    <dbReference type="NCBI Taxonomy" id="416017"/>
    <lineage>
        <taxon>Bacteria</taxon>
        <taxon>Bacillati</taxon>
        <taxon>Actinomycetota</taxon>
        <taxon>Actinomycetes</taxon>
        <taxon>Propionibacteriales</taxon>
        <taxon>Kribbellaceae</taxon>
        <taxon>Kribbella</taxon>
    </lineage>
</organism>
<accession>A0ABS4UMP6</accession>
<comment type="caution">
    <text evidence="2">The sequence shown here is derived from an EMBL/GenBank/DDBJ whole genome shotgun (WGS) entry which is preliminary data.</text>
</comment>
<feature type="domain" description="DUF4158" evidence="1">
    <location>
        <begin position="5"/>
        <end position="126"/>
    </location>
</feature>
<sequence length="193" mass="20952">MPVEFLSDEMVAAYSTFGEVPPSSDLEKFFFLDASDRDLIAQSRADSHRLGVAVQICTVRYKGLFLEDLLAVPWPVVDYLAEQLEIGDASAVQKYTERPKTSYEHAWKIQAAYGFVTFGDRESWRASAQQGVPDVPARAGVDARGGAGGVVRPVGGLAAPAPGAAAGVVLWNSKYLRCARRPLTRTPQMMASE</sequence>
<name>A0ABS4UMP6_9ACTN</name>
<dbReference type="Pfam" id="PF13700">
    <property type="entry name" value="DUF4158"/>
    <property type="match status" value="1"/>
</dbReference>
<gene>
    <name evidence="2" type="ORF">JOF29_004010</name>
</gene>
<keyword evidence="3" id="KW-1185">Reference proteome</keyword>
<evidence type="ECO:0000313" key="3">
    <source>
        <dbReference type="Proteomes" id="UP000755585"/>
    </source>
</evidence>
<dbReference type="EMBL" id="JAGINT010000001">
    <property type="protein sequence ID" value="MBP2352927.1"/>
    <property type="molecule type" value="Genomic_DNA"/>
</dbReference>
<reference evidence="2 3" key="1">
    <citation type="submission" date="2021-03" db="EMBL/GenBank/DDBJ databases">
        <title>Sequencing the genomes of 1000 actinobacteria strains.</title>
        <authorList>
            <person name="Klenk H.-P."/>
        </authorList>
    </citation>
    <scope>NUCLEOTIDE SEQUENCE [LARGE SCALE GENOMIC DNA]</scope>
    <source>
        <strain evidence="2 3">DSM 18824</strain>
    </source>
</reference>
<protein>
    <recommendedName>
        <fullName evidence="1">DUF4158 domain-containing protein</fullName>
    </recommendedName>
</protein>
<dbReference type="InterPro" id="IPR025296">
    <property type="entry name" value="DUF4158"/>
</dbReference>
<proteinExistence type="predicted"/>
<evidence type="ECO:0000313" key="2">
    <source>
        <dbReference type="EMBL" id="MBP2352927.1"/>
    </source>
</evidence>
<dbReference type="RefSeq" id="WP_209695599.1">
    <property type="nucleotide sequence ID" value="NZ_JAGINT010000001.1"/>
</dbReference>
<evidence type="ECO:0000259" key="1">
    <source>
        <dbReference type="Pfam" id="PF13700"/>
    </source>
</evidence>
<dbReference type="Proteomes" id="UP000755585">
    <property type="component" value="Unassembled WGS sequence"/>
</dbReference>